<keyword evidence="3" id="KW-1185">Reference proteome</keyword>
<evidence type="ECO:0000256" key="1">
    <source>
        <dbReference type="SAM" id="MobiDB-lite"/>
    </source>
</evidence>
<dbReference type="EMBL" id="JASCZI010000514">
    <property type="protein sequence ID" value="MED6112205.1"/>
    <property type="molecule type" value="Genomic_DNA"/>
</dbReference>
<feature type="region of interest" description="Disordered" evidence="1">
    <location>
        <begin position="50"/>
        <end position="85"/>
    </location>
</feature>
<organism evidence="2 3">
    <name type="scientific">Stylosanthes scabra</name>
    <dbReference type="NCBI Taxonomy" id="79078"/>
    <lineage>
        <taxon>Eukaryota</taxon>
        <taxon>Viridiplantae</taxon>
        <taxon>Streptophyta</taxon>
        <taxon>Embryophyta</taxon>
        <taxon>Tracheophyta</taxon>
        <taxon>Spermatophyta</taxon>
        <taxon>Magnoliopsida</taxon>
        <taxon>eudicotyledons</taxon>
        <taxon>Gunneridae</taxon>
        <taxon>Pentapetalae</taxon>
        <taxon>rosids</taxon>
        <taxon>fabids</taxon>
        <taxon>Fabales</taxon>
        <taxon>Fabaceae</taxon>
        <taxon>Papilionoideae</taxon>
        <taxon>50 kb inversion clade</taxon>
        <taxon>dalbergioids sensu lato</taxon>
        <taxon>Dalbergieae</taxon>
        <taxon>Pterocarpus clade</taxon>
        <taxon>Stylosanthes</taxon>
    </lineage>
</organism>
<gene>
    <name evidence="2" type="primary">PRDA1_1</name>
    <name evidence="2" type="ORF">PIB30_059570</name>
</gene>
<evidence type="ECO:0000313" key="2">
    <source>
        <dbReference type="EMBL" id="MED6112205.1"/>
    </source>
</evidence>
<comment type="caution">
    <text evidence="2">The sequence shown here is derived from an EMBL/GenBank/DDBJ whole genome shotgun (WGS) entry which is preliminary data.</text>
</comment>
<proteinExistence type="predicted"/>
<accession>A0ABU6QKM5</accession>
<dbReference type="InterPro" id="IPR038961">
    <property type="entry name" value="PRDA1"/>
</dbReference>
<sequence length="283" mass="31814">MVVACSFTTACNLFRLYGPAPSTSSHHHHHHQFLQLQLKNPTRKSQLFVSRTSSASYEVGNGKPKEANNSDDDSSSSEQERKALLRGGEQVISVLEEMVTLLEDMNMDEESEKVAVELTAQGVIGKRVDEMESDFMMALDYMIQLAEKDQDDKRKSLLEVIKETVLSHLTRKCPPHVQIIGLLCRTPEKESRHELLRRVAAGGGVFKGKDELKIHIPAANLNDIANQADDILETMETRPVVPDRKLLARLVLIREEARDMMGGGILDERNNRGLYTLPEPECR</sequence>
<dbReference type="PANTHER" id="PTHR37262:SF1">
    <property type="entry name" value="PROTEIN PEP-RELATED DEVELOPMENT ARRESTED 1, CHLOROPLASTIC"/>
    <property type="match status" value="1"/>
</dbReference>
<protein>
    <submittedName>
        <fullName evidence="2">Protein PEP-RELATED DEVELOPMENT ARRESTED 1, chloroplastic, variant 2</fullName>
    </submittedName>
</protein>
<evidence type="ECO:0000313" key="3">
    <source>
        <dbReference type="Proteomes" id="UP001341840"/>
    </source>
</evidence>
<name>A0ABU6QKM5_9FABA</name>
<dbReference type="PANTHER" id="PTHR37262">
    <property type="entry name" value="PROTEIN PEP-RELATED DEVELOPMENT ARRESTED 1, CHLOROPLASTIC"/>
    <property type="match status" value="1"/>
</dbReference>
<reference evidence="2 3" key="1">
    <citation type="journal article" date="2023" name="Plants (Basel)">
        <title>Bridging the Gap: Combining Genomics and Transcriptomics Approaches to Understand Stylosanthes scabra, an Orphan Legume from the Brazilian Caatinga.</title>
        <authorList>
            <person name="Ferreira-Neto J.R.C."/>
            <person name="da Silva M.D."/>
            <person name="Binneck E."/>
            <person name="de Melo N.F."/>
            <person name="da Silva R.H."/>
            <person name="de Melo A.L.T.M."/>
            <person name="Pandolfi V."/>
            <person name="Bustamante F.O."/>
            <person name="Brasileiro-Vidal A.C."/>
            <person name="Benko-Iseppon A.M."/>
        </authorList>
    </citation>
    <scope>NUCLEOTIDE SEQUENCE [LARGE SCALE GENOMIC DNA]</scope>
    <source>
        <tissue evidence="2">Leaves</tissue>
    </source>
</reference>
<dbReference type="Proteomes" id="UP001341840">
    <property type="component" value="Unassembled WGS sequence"/>
</dbReference>